<dbReference type="PANTHER" id="PTHR33546:SF1">
    <property type="entry name" value="LARGE, MULTIFUNCTIONAL SECRETED PROTEIN"/>
    <property type="match status" value="1"/>
</dbReference>
<feature type="non-terminal residue" evidence="5">
    <location>
        <position position="1"/>
    </location>
</feature>
<sequence>AAVFAKTGTCGNCHKVNGVGKEVGPDMSEIGGKLTREALLESILFPSAAISHNYETYVVVLKNGETHSGILISQTAAEVVIRGADALNKKFAKAKVLALKKDKLSMMPADLQKQMSAQELVDVVAYMTTLKKAKK</sequence>
<evidence type="ECO:0000259" key="4">
    <source>
        <dbReference type="PROSITE" id="PS51007"/>
    </source>
</evidence>
<dbReference type="PANTHER" id="PTHR33546">
    <property type="entry name" value="LARGE, MULTIFUNCTIONAL SECRETED PROTEIN-RELATED"/>
    <property type="match status" value="1"/>
</dbReference>
<keyword evidence="2" id="KW-0479">Metal-binding</keyword>
<dbReference type="InterPro" id="IPR013427">
    <property type="entry name" value="Haem-bd_dom_put"/>
</dbReference>
<dbReference type="SUPFAM" id="SSF46626">
    <property type="entry name" value="Cytochrome c"/>
    <property type="match status" value="1"/>
</dbReference>
<organism evidence="5">
    <name type="scientific">marine metagenome</name>
    <dbReference type="NCBI Taxonomy" id="408172"/>
    <lineage>
        <taxon>unclassified sequences</taxon>
        <taxon>metagenomes</taxon>
        <taxon>ecological metagenomes</taxon>
    </lineage>
</organism>
<evidence type="ECO:0000256" key="2">
    <source>
        <dbReference type="ARBA" id="ARBA00022723"/>
    </source>
</evidence>
<reference evidence="5" key="1">
    <citation type="submission" date="2018-05" db="EMBL/GenBank/DDBJ databases">
        <authorList>
            <person name="Lanie J.A."/>
            <person name="Ng W.-L."/>
            <person name="Kazmierczak K.M."/>
            <person name="Andrzejewski T.M."/>
            <person name="Davidsen T.M."/>
            <person name="Wayne K.J."/>
            <person name="Tettelin H."/>
            <person name="Glass J.I."/>
            <person name="Rusch D."/>
            <person name="Podicherti R."/>
            <person name="Tsui H.-C.T."/>
            <person name="Winkler M.E."/>
        </authorList>
    </citation>
    <scope>NUCLEOTIDE SEQUENCE</scope>
</reference>
<dbReference type="EMBL" id="UINC01155368">
    <property type="protein sequence ID" value="SVD51176.1"/>
    <property type="molecule type" value="Genomic_DNA"/>
</dbReference>
<evidence type="ECO:0000256" key="1">
    <source>
        <dbReference type="ARBA" id="ARBA00022617"/>
    </source>
</evidence>
<dbReference type="InterPro" id="IPR009056">
    <property type="entry name" value="Cyt_c-like_dom"/>
</dbReference>
<dbReference type="NCBIfam" id="TIGR02603">
    <property type="entry name" value="CxxCH_TIGR02603"/>
    <property type="match status" value="1"/>
</dbReference>
<name>A0A382VX40_9ZZZZ</name>
<dbReference type="AlphaFoldDB" id="A0A382VX40"/>
<dbReference type="PROSITE" id="PS51007">
    <property type="entry name" value="CYTC"/>
    <property type="match status" value="1"/>
</dbReference>
<dbReference type="GO" id="GO:0020037">
    <property type="term" value="F:heme binding"/>
    <property type="evidence" value="ECO:0007669"/>
    <property type="project" value="InterPro"/>
</dbReference>
<dbReference type="Gene3D" id="1.10.760.10">
    <property type="entry name" value="Cytochrome c-like domain"/>
    <property type="match status" value="1"/>
</dbReference>
<proteinExistence type="predicted"/>
<feature type="domain" description="Cytochrome c" evidence="4">
    <location>
        <begin position="1"/>
        <end position="131"/>
    </location>
</feature>
<gene>
    <name evidence="5" type="ORF">METZ01_LOCUS404030</name>
</gene>
<dbReference type="InterPro" id="IPR036909">
    <property type="entry name" value="Cyt_c-like_dom_sf"/>
</dbReference>
<accession>A0A382VX40</accession>
<dbReference type="GO" id="GO:0009055">
    <property type="term" value="F:electron transfer activity"/>
    <property type="evidence" value="ECO:0007669"/>
    <property type="project" value="InterPro"/>
</dbReference>
<evidence type="ECO:0000256" key="3">
    <source>
        <dbReference type="ARBA" id="ARBA00023004"/>
    </source>
</evidence>
<keyword evidence="3" id="KW-0408">Iron</keyword>
<dbReference type="GO" id="GO:0046872">
    <property type="term" value="F:metal ion binding"/>
    <property type="evidence" value="ECO:0007669"/>
    <property type="project" value="UniProtKB-KW"/>
</dbReference>
<protein>
    <recommendedName>
        <fullName evidence="4">Cytochrome c domain-containing protein</fullName>
    </recommendedName>
</protein>
<keyword evidence="1" id="KW-0349">Heme</keyword>
<evidence type="ECO:0000313" key="5">
    <source>
        <dbReference type="EMBL" id="SVD51176.1"/>
    </source>
</evidence>